<comment type="similarity">
    <text evidence="2">Belongs to the autoinducer-2 exporter (AI-2E) (TC 2.A.86) family.</text>
</comment>
<dbReference type="PANTHER" id="PTHR21716">
    <property type="entry name" value="TRANSMEMBRANE PROTEIN"/>
    <property type="match status" value="1"/>
</dbReference>
<feature type="transmembrane region" description="Helical" evidence="6">
    <location>
        <begin position="229"/>
        <end position="261"/>
    </location>
</feature>
<feature type="transmembrane region" description="Helical" evidence="6">
    <location>
        <begin position="20"/>
        <end position="48"/>
    </location>
</feature>
<evidence type="ECO:0000256" key="5">
    <source>
        <dbReference type="ARBA" id="ARBA00023136"/>
    </source>
</evidence>
<feature type="transmembrane region" description="Helical" evidence="6">
    <location>
        <begin position="267"/>
        <end position="286"/>
    </location>
</feature>
<evidence type="ECO:0000313" key="7">
    <source>
        <dbReference type="EMBL" id="MBO0475688.1"/>
    </source>
</evidence>
<evidence type="ECO:0000256" key="6">
    <source>
        <dbReference type="SAM" id="Phobius"/>
    </source>
</evidence>
<dbReference type="Pfam" id="PF01594">
    <property type="entry name" value="AI-2E_transport"/>
    <property type="match status" value="1"/>
</dbReference>
<feature type="transmembrane region" description="Helical" evidence="6">
    <location>
        <begin position="135"/>
        <end position="160"/>
    </location>
</feature>
<evidence type="ECO:0000256" key="1">
    <source>
        <dbReference type="ARBA" id="ARBA00004141"/>
    </source>
</evidence>
<dbReference type="PANTHER" id="PTHR21716:SF62">
    <property type="entry name" value="TRANSPORT PROTEIN YDBI-RELATED"/>
    <property type="match status" value="1"/>
</dbReference>
<dbReference type="RefSeq" id="WP_206964412.1">
    <property type="nucleotide sequence ID" value="NZ_JAFLVX010000004.1"/>
</dbReference>
<gene>
    <name evidence="7" type="ORF">DOK76_01315</name>
</gene>
<dbReference type="EMBL" id="JAFLVX010000004">
    <property type="protein sequence ID" value="MBO0475688.1"/>
    <property type="molecule type" value="Genomic_DNA"/>
</dbReference>
<feature type="transmembrane region" description="Helical" evidence="6">
    <location>
        <begin position="203"/>
        <end position="222"/>
    </location>
</feature>
<evidence type="ECO:0000313" key="8">
    <source>
        <dbReference type="Proteomes" id="UP000664857"/>
    </source>
</evidence>
<comment type="subcellular location">
    <subcellularLocation>
        <location evidence="1">Membrane</location>
        <topology evidence="1">Multi-pass membrane protein</topology>
    </subcellularLocation>
</comment>
<keyword evidence="4 6" id="KW-1133">Transmembrane helix</keyword>
<dbReference type="InterPro" id="IPR002549">
    <property type="entry name" value="AI-2E-like"/>
</dbReference>
<protein>
    <submittedName>
        <fullName evidence="7">AI-2E family transporter</fullName>
    </submittedName>
</protein>
<feature type="transmembrane region" description="Helical" evidence="6">
    <location>
        <begin position="298"/>
        <end position="328"/>
    </location>
</feature>
<sequence>MVGIWQKIKENDSLRRTLVLISVCIILYLIRNILSLILLTFILTYLIVRGVEVIYRYTKIPKKIIVVAVYSLILIFLYFAITVYVPKMFTSSIKTIEEVFAFYQKMNTDNRMFEWIMENINFNDIKTQLTTGAKVIFSTLTSIGSMGLTFFLSFLLSFFFNIEKEWVTDFGKAFYNSKIGVFSKDVGYLGKKFVNTFGVVIEAQFIIALVNTGLTTIGLFLLHFPQEQLLILALMIFLLSLIPVAGVIISCIPLSLIAYTIGGIQNVIYVLVMIMVIHAIESYILNPKLMSSKTDLPVFYVFIILMFSEKFFGIWGLIIGIPVFVFLLDLLEVKTNHKKPNIPAIPNIPNMIGTKEKEEQE</sequence>
<evidence type="ECO:0000256" key="4">
    <source>
        <dbReference type="ARBA" id="ARBA00022989"/>
    </source>
</evidence>
<keyword evidence="5 6" id="KW-0472">Membrane</keyword>
<dbReference type="Proteomes" id="UP000664857">
    <property type="component" value="Unassembled WGS sequence"/>
</dbReference>
<reference evidence="7 8" key="1">
    <citation type="submission" date="2021-03" db="EMBL/GenBank/DDBJ databases">
        <title>Enterococcal diversity collection.</title>
        <authorList>
            <person name="Gilmore M.S."/>
            <person name="Schwartzman J."/>
            <person name="Van Tyne D."/>
            <person name="Martin M."/>
            <person name="Earl A.M."/>
            <person name="Manson A.L."/>
            <person name="Straub T."/>
            <person name="Salamzade R."/>
            <person name="Saavedra J."/>
            <person name="Lebreton F."/>
            <person name="Prichula J."/>
            <person name="Schaufler K."/>
            <person name="Gaca A."/>
            <person name="Sgardioli B."/>
            <person name="Wagenaar J."/>
            <person name="Strong T."/>
        </authorList>
    </citation>
    <scope>NUCLEOTIDE SEQUENCE [LARGE SCALE GENOMIC DNA]</scope>
    <source>
        <strain evidence="7 8">DIV0080</strain>
    </source>
</reference>
<organism evidence="7 8">
    <name type="scientific">Candidatus Vagococcus giribetii</name>
    <dbReference type="NCBI Taxonomy" id="2230876"/>
    <lineage>
        <taxon>Bacteria</taxon>
        <taxon>Bacillati</taxon>
        <taxon>Bacillota</taxon>
        <taxon>Bacilli</taxon>
        <taxon>Lactobacillales</taxon>
        <taxon>Enterococcaceae</taxon>
        <taxon>Vagococcus</taxon>
    </lineage>
</organism>
<comment type="caution">
    <text evidence="7">The sequence shown here is derived from an EMBL/GenBank/DDBJ whole genome shotgun (WGS) entry which is preliminary data.</text>
</comment>
<name>A0ABS3HPL3_9ENTE</name>
<proteinExistence type="inferred from homology"/>
<keyword evidence="8" id="KW-1185">Reference proteome</keyword>
<accession>A0ABS3HPL3</accession>
<evidence type="ECO:0000256" key="2">
    <source>
        <dbReference type="ARBA" id="ARBA00009773"/>
    </source>
</evidence>
<feature type="transmembrane region" description="Helical" evidence="6">
    <location>
        <begin position="64"/>
        <end position="85"/>
    </location>
</feature>
<evidence type="ECO:0000256" key="3">
    <source>
        <dbReference type="ARBA" id="ARBA00022692"/>
    </source>
</evidence>
<keyword evidence="3 6" id="KW-0812">Transmembrane</keyword>